<dbReference type="InterPro" id="IPR041657">
    <property type="entry name" value="HTH_17"/>
</dbReference>
<protein>
    <submittedName>
        <fullName evidence="2">Helix-turn-helix domain-containing protein</fullName>
    </submittedName>
</protein>
<reference evidence="2" key="2">
    <citation type="submission" date="2021-04" db="EMBL/GenBank/DDBJ databases">
        <authorList>
            <person name="Gilroy R."/>
        </authorList>
    </citation>
    <scope>NUCLEOTIDE SEQUENCE</scope>
    <source>
        <strain evidence="2">5933</strain>
    </source>
</reference>
<dbReference type="InterPro" id="IPR009061">
    <property type="entry name" value="DNA-bd_dom_put_sf"/>
</dbReference>
<gene>
    <name evidence="2" type="ORF">H9698_05310</name>
</gene>
<accession>A0A9D2Q3I4</accession>
<dbReference type="Proteomes" id="UP000823918">
    <property type="component" value="Unassembled WGS sequence"/>
</dbReference>
<dbReference type="GO" id="GO:0003677">
    <property type="term" value="F:DNA binding"/>
    <property type="evidence" value="ECO:0007669"/>
    <property type="project" value="InterPro"/>
</dbReference>
<dbReference type="Pfam" id="PF12728">
    <property type="entry name" value="HTH_17"/>
    <property type="match status" value="1"/>
</dbReference>
<feature type="domain" description="Helix-turn-helix" evidence="1">
    <location>
        <begin position="27"/>
        <end position="71"/>
    </location>
</feature>
<dbReference type="NCBIfam" id="TIGR01764">
    <property type="entry name" value="excise"/>
    <property type="match status" value="1"/>
</dbReference>
<evidence type="ECO:0000313" key="3">
    <source>
        <dbReference type="Proteomes" id="UP000823918"/>
    </source>
</evidence>
<evidence type="ECO:0000259" key="1">
    <source>
        <dbReference type="Pfam" id="PF12728"/>
    </source>
</evidence>
<reference evidence="2" key="1">
    <citation type="journal article" date="2021" name="PeerJ">
        <title>Extensive microbial diversity within the chicken gut microbiome revealed by metagenomics and culture.</title>
        <authorList>
            <person name="Gilroy R."/>
            <person name="Ravi A."/>
            <person name="Getino M."/>
            <person name="Pursley I."/>
            <person name="Horton D.L."/>
            <person name="Alikhan N.F."/>
            <person name="Baker D."/>
            <person name="Gharbi K."/>
            <person name="Hall N."/>
            <person name="Watson M."/>
            <person name="Adriaenssens E.M."/>
            <person name="Foster-Nyarko E."/>
            <person name="Jarju S."/>
            <person name="Secka A."/>
            <person name="Antonio M."/>
            <person name="Oren A."/>
            <person name="Chaudhuri R.R."/>
            <person name="La Ragione R."/>
            <person name="Hildebrand F."/>
            <person name="Pallen M.J."/>
        </authorList>
    </citation>
    <scope>NUCLEOTIDE SEQUENCE</scope>
    <source>
        <strain evidence="2">5933</strain>
    </source>
</reference>
<name>A0A9D2Q3I4_9FIRM</name>
<dbReference type="InterPro" id="IPR010093">
    <property type="entry name" value="SinI_DNA-bd"/>
</dbReference>
<dbReference type="AlphaFoldDB" id="A0A9D2Q3I4"/>
<proteinExistence type="predicted"/>
<evidence type="ECO:0000313" key="2">
    <source>
        <dbReference type="EMBL" id="HJC72194.1"/>
    </source>
</evidence>
<comment type="caution">
    <text evidence="2">The sequence shown here is derived from an EMBL/GenBank/DDBJ whole genome shotgun (WGS) entry which is preliminary data.</text>
</comment>
<sequence>MAMIYDADTERVREETEDPRAMLRPLEVADLLDLHINTVYRLFKKNIVPAFKLGGSWRIYKKDLIDFIEKHSS</sequence>
<dbReference type="EMBL" id="DWWA01000027">
    <property type="protein sequence ID" value="HJC72194.1"/>
    <property type="molecule type" value="Genomic_DNA"/>
</dbReference>
<organism evidence="2 3">
    <name type="scientific">Candidatus Ruthenibacterium merdavium</name>
    <dbReference type="NCBI Taxonomy" id="2838752"/>
    <lineage>
        <taxon>Bacteria</taxon>
        <taxon>Bacillati</taxon>
        <taxon>Bacillota</taxon>
        <taxon>Clostridia</taxon>
        <taxon>Eubacteriales</taxon>
        <taxon>Oscillospiraceae</taxon>
        <taxon>Ruthenibacterium</taxon>
    </lineage>
</organism>
<dbReference type="SUPFAM" id="SSF46955">
    <property type="entry name" value="Putative DNA-binding domain"/>
    <property type="match status" value="1"/>
</dbReference>